<name>N8NWW3_9GAMM</name>
<gene>
    <name evidence="1" type="ORF">F994_02792</name>
</gene>
<protein>
    <submittedName>
        <fullName evidence="1">Uncharacterized protein</fullName>
    </submittedName>
</protein>
<accession>N8NWW3</accession>
<reference evidence="1 2" key="1">
    <citation type="submission" date="2013-02" db="EMBL/GenBank/DDBJ databases">
        <title>The Genome Sequence of Acinetobacter sp. ANC 3994.</title>
        <authorList>
            <consortium name="The Broad Institute Genome Sequencing Platform"/>
            <consortium name="The Broad Institute Genome Sequencing Center for Infectious Disease"/>
            <person name="Cerqueira G."/>
            <person name="Feldgarden M."/>
            <person name="Courvalin P."/>
            <person name="Perichon B."/>
            <person name="Grillot-Courvalin C."/>
            <person name="Clermont D."/>
            <person name="Rocha E."/>
            <person name="Yoon E.-J."/>
            <person name="Nemec A."/>
            <person name="Walker B."/>
            <person name="Young S.K."/>
            <person name="Zeng Q."/>
            <person name="Gargeya S."/>
            <person name="Fitzgerald M."/>
            <person name="Haas B."/>
            <person name="Abouelleil A."/>
            <person name="Alvarado L."/>
            <person name="Arachchi H.M."/>
            <person name="Berlin A.M."/>
            <person name="Chapman S.B."/>
            <person name="Dewar J."/>
            <person name="Goldberg J."/>
            <person name="Griggs A."/>
            <person name="Gujja S."/>
            <person name="Hansen M."/>
            <person name="Howarth C."/>
            <person name="Imamovic A."/>
            <person name="Larimer J."/>
            <person name="McCowan C."/>
            <person name="Murphy C."/>
            <person name="Neiman D."/>
            <person name="Pearson M."/>
            <person name="Priest M."/>
            <person name="Roberts A."/>
            <person name="Saif S."/>
            <person name="Shea T."/>
            <person name="Sisk P."/>
            <person name="Sykes S."/>
            <person name="Wortman J."/>
            <person name="Nusbaum C."/>
            <person name="Birren B."/>
        </authorList>
    </citation>
    <scope>NUCLEOTIDE SEQUENCE [LARGE SCALE GENOMIC DNA]</scope>
    <source>
        <strain evidence="1 2">ANC 3994</strain>
    </source>
</reference>
<proteinExistence type="predicted"/>
<dbReference type="EMBL" id="APOH01000021">
    <property type="protein sequence ID" value="ENU18665.1"/>
    <property type="molecule type" value="Genomic_DNA"/>
</dbReference>
<dbReference type="PATRIC" id="fig|1217715.3.peg.2731"/>
<evidence type="ECO:0000313" key="1">
    <source>
        <dbReference type="EMBL" id="ENU18665.1"/>
    </source>
</evidence>
<evidence type="ECO:0000313" key="2">
    <source>
        <dbReference type="Proteomes" id="UP000013086"/>
    </source>
</evidence>
<sequence length="38" mass="4386">MKIKSLISAMSVAGMYFNYDRRPMVMYEKPEGRDVTGI</sequence>
<dbReference type="HOGENOM" id="CLU_3323389_0_0_6"/>
<organism evidence="1 2">
    <name type="scientific">Acinetobacter bohemicus ANC 3994</name>
    <dbReference type="NCBI Taxonomy" id="1217715"/>
    <lineage>
        <taxon>Bacteria</taxon>
        <taxon>Pseudomonadati</taxon>
        <taxon>Pseudomonadota</taxon>
        <taxon>Gammaproteobacteria</taxon>
        <taxon>Moraxellales</taxon>
        <taxon>Moraxellaceae</taxon>
        <taxon>Acinetobacter</taxon>
    </lineage>
</organism>
<comment type="caution">
    <text evidence="1">The sequence shown here is derived from an EMBL/GenBank/DDBJ whole genome shotgun (WGS) entry which is preliminary data.</text>
</comment>
<dbReference type="Proteomes" id="UP000013086">
    <property type="component" value="Unassembled WGS sequence"/>
</dbReference>
<dbReference type="AlphaFoldDB" id="N8NWW3"/>